<keyword evidence="3" id="KW-1185">Reference proteome</keyword>
<evidence type="ECO:0000313" key="3">
    <source>
        <dbReference type="Proteomes" id="UP001596028"/>
    </source>
</evidence>
<dbReference type="Pfam" id="PF00248">
    <property type="entry name" value="Aldo_ket_red"/>
    <property type="match status" value="1"/>
</dbReference>
<name>A0ABV9FER9_9BACL</name>
<comment type="caution">
    <text evidence="2">The sequence shown here is derived from an EMBL/GenBank/DDBJ whole genome shotgun (WGS) entry which is preliminary data.</text>
</comment>
<reference evidence="3" key="1">
    <citation type="journal article" date="2019" name="Int. J. Syst. Evol. Microbiol.">
        <title>The Global Catalogue of Microorganisms (GCM) 10K type strain sequencing project: providing services to taxonomists for standard genome sequencing and annotation.</title>
        <authorList>
            <consortium name="The Broad Institute Genomics Platform"/>
            <consortium name="The Broad Institute Genome Sequencing Center for Infectious Disease"/>
            <person name="Wu L."/>
            <person name="Ma J."/>
        </authorList>
    </citation>
    <scope>NUCLEOTIDE SEQUENCE [LARGE SCALE GENOMIC DNA]</scope>
    <source>
        <strain evidence="3">CCUG 49571</strain>
    </source>
</reference>
<dbReference type="PANTHER" id="PTHR43312:SF1">
    <property type="entry name" value="NADP-DEPENDENT OXIDOREDUCTASE DOMAIN-CONTAINING PROTEIN"/>
    <property type="match status" value="1"/>
</dbReference>
<dbReference type="Gene3D" id="3.20.20.100">
    <property type="entry name" value="NADP-dependent oxidoreductase domain"/>
    <property type="match status" value="1"/>
</dbReference>
<dbReference type="InterPro" id="IPR053135">
    <property type="entry name" value="AKR2_Oxidoreductase"/>
</dbReference>
<dbReference type="InterPro" id="IPR036812">
    <property type="entry name" value="NAD(P)_OxRdtase_dom_sf"/>
</dbReference>
<proteinExistence type="predicted"/>
<dbReference type="PANTHER" id="PTHR43312">
    <property type="entry name" value="D-THREO-ALDOSE 1-DEHYDROGENASE"/>
    <property type="match status" value="1"/>
</dbReference>
<dbReference type="InterPro" id="IPR023210">
    <property type="entry name" value="NADP_OxRdtase_dom"/>
</dbReference>
<gene>
    <name evidence="2" type="ORF">ACFO3S_15435</name>
</gene>
<evidence type="ECO:0000313" key="2">
    <source>
        <dbReference type="EMBL" id="MFC4599644.1"/>
    </source>
</evidence>
<dbReference type="Proteomes" id="UP001596028">
    <property type="component" value="Unassembled WGS sequence"/>
</dbReference>
<feature type="domain" description="NADP-dependent oxidoreductase" evidence="1">
    <location>
        <begin position="14"/>
        <end position="284"/>
    </location>
</feature>
<dbReference type="RefSeq" id="WP_378097834.1">
    <property type="nucleotide sequence ID" value="NZ_JBHSEP010000011.1"/>
</dbReference>
<dbReference type="SUPFAM" id="SSF51430">
    <property type="entry name" value="NAD(P)-linked oxidoreductase"/>
    <property type="match status" value="1"/>
</dbReference>
<accession>A0ABV9FER9</accession>
<sequence>MRKSERFRLAPSRMTLGTVQLGMPYGVANPTGQPSAEESCLMIGEALRLGINCLDTASGYGESERVIGQCLQGKRDRPAIVTKFALPREIEKGEVERAIVRSVEASLERLRVPVLDMAMLHHAGDLLRQGSEIIRACRNLIRAGCIQAAGVSFGAEPARQFEQIWEYASDPVFEGVQVPVNVLDQRLVHSEALRRLQDADKIVFARSVFLQGLLLMNPDRVPAHLTEAGDALQHLQRLSEREGMSVAQLAVSYVRDLPGVHSLVIGAESVDQIRRNSELIEGPPLQERIRSELQKRFEAMPDRLISPQLWQ</sequence>
<evidence type="ECO:0000259" key="1">
    <source>
        <dbReference type="Pfam" id="PF00248"/>
    </source>
</evidence>
<dbReference type="EMBL" id="JBHSEP010000011">
    <property type="protein sequence ID" value="MFC4599644.1"/>
    <property type="molecule type" value="Genomic_DNA"/>
</dbReference>
<dbReference type="CDD" id="cd19097">
    <property type="entry name" value="AKR_unchar"/>
    <property type="match status" value="1"/>
</dbReference>
<organism evidence="2 3">
    <name type="scientific">Cohnella hongkongensis</name>
    <dbReference type="NCBI Taxonomy" id="178337"/>
    <lineage>
        <taxon>Bacteria</taxon>
        <taxon>Bacillati</taxon>
        <taxon>Bacillota</taxon>
        <taxon>Bacilli</taxon>
        <taxon>Bacillales</taxon>
        <taxon>Paenibacillaceae</taxon>
        <taxon>Cohnella</taxon>
    </lineage>
</organism>
<protein>
    <submittedName>
        <fullName evidence="2">Aldo/keto reductase</fullName>
    </submittedName>
</protein>